<dbReference type="KEGG" id="tet:TTHERM_00191740"/>
<accession>I7M1K3</accession>
<dbReference type="RefSeq" id="XP_001016750.2">
    <property type="nucleotide sequence ID" value="XM_001016750.2"/>
</dbReference>
<proteinExistence type="predicted"/>
<dbReference type="GeneID" id="7837485"/>
<dbReference type="Gene3D" id="2.130.10.10">
    <property type="entry name" value="YVTN repeat-like/Quinoprotein amine dehydrogenase"/>
    <property type="match status" value="1"/>
</dbReference>
<dbReference type="InterPro" id="IPR015943">
    <property type="entry name" value="WD40/YVTN_repeat-like_dom_sf"/>
</dbReference>
<dbReference type="AlphaFoldDB" id="I7M1K3"/>
<dbReference type="InParanoid" id="I7M1K3"/>
<dbReference type="Proteomes" id="UP000009168">
    <property type="component" value="Unassembled WGS sequence"/>
</dbReference>
<reference evidence="2" key="1">
    <citation type="journal article" date="2006" name="PLoS Biol.">
        <title>Macronuclear genome sequence of the ciliate Tetrahymena thermophila, a model eukaryote.</title>
        <authorList>
            <person name="Eisen J.A."/>
            <person name="Coyne R.S."/>
            <person name="Wu M."/>
            <person name="Wu D."/>
            <person name="Thiagarajan M."/>
            <person name="Wortman J.R."/>
            <person name="Badger J.H."/>
            <person name="Ren Q."/>
            <person name="Amedeo P."/>
            <person name="Jones K.M."/>
            <person name="Tallon L.J."/>
            <person name="Delcher A.L."/>
            <person name="Salzberg S.L."/>
            <person name="Silva J.C."/>
            <person name="Haas B.J."/>
            <person name="Majoros W.H."/>
            <person name="Farzad M."/>
            <person name="Carlton J.M."/>
            <person name="Smith R.K. Jr."/>
            <person name="Garg J."/>
            <person name="Pearlman R.E."/>
            <person name="Karrer K.M."/>
            <person name="Sun L."/>
            <person name="Manning G."/>
            <person name="Elde N.C."/>
            <person name="Turkewitz A.P."/>
            <person name="Asai D.J."/>
            <person name="Wilkes D.E."/>
            <person name="Wang Y."/>
            <person name="Cai H."/>
            <person name="Collins K."/>
            <person name="Stewart B.A."/>
            <person name="Lee S.R."/>
            <person name="Wilamowska K."/>
            <person name="Weinberg Z."/>
            <person name="Ruzzo W.L."/>
            <person name="Wloga D."/>
            <person name="Gaertig J."/>
            <person name="Frankel J."/>
            <person name="Tsao C.-C."/>
            <person name="Gorovsky M.A."/>
            <person name="Keeling P.J."/>
            <person name="Waller R.F."/>
            <person name="Patron N.J."/>
            <person name="Cherry J.M."/>
            <person name="Stover N.A."/>
            <person name="Krieger C.J."/>
            <person name="del Toro C."/>
            <person name="Ryder H.F."/>
            <person name="Williamson S.C."/>
            <person name="Barbeau R.A."/>
            <person name="Hamilton E.P."/>
            <person name="Orias E."/>
        </authorList>
    </citation>
    <scope>NUCLEOTIDE SEQUENCE [LARGE SCALE GENOMIC DNA]</scope>
    <source>
        <strain evidence="2">SB210</strain>
    </source>
</reference>
<protein>
    <submittedName>
        <fullName evidence="1">Uncharacterized protein</fullName>
    </submittedName>
</protein>
<dbReference type="InterPro" id="IPR036322">
    <property type="entry name" value="WD40_repeat_dom_sf"/>
</dbReference>
<evidence type="ECO:0000313" key="1">
    <source>
        <dbReference type="EMBL" id="EAR96505.2"/>
    </source>
</evidence>
<sequence length="318" mass="37948">MQNFQILKHTNLNINKDENHFQQDEYDIIDIVKLSENKFLFYNKRDICILNKMHLSRVFKNVLPLGENILQVEHLYKDLIVICSKHTLIVFSTLSGKRIKKLSLKELEITSFLVLDKDTVLLSHKQYILKINLFSGYDCKNNHIIHRTKLDQPICKIYKKSKQEILIQTYYENLHVLNLETRQITKYYYYDLPSRLFTDAVLFKNDVLVSYSRGHEQVNRMNIRNGSNQYIDNNQLIYQMKSLDDTEQKYLIVSFNNGKVVIYERKNQREVAIYQEEGAQHIKNSIYPLKDNQILIINQMFARIVELEIAERNYCTFF</sequence>
<gene>
    <name evidence="1" type="ORF">TTHERM_00191740</name>
</gene>
<dbReference type="EMBL" id="GG662693">
    <property type="protein sequence ID" value="EAR96505.2"/>
    <property type="molecule type" value="Genomic_DNA"/>
</dbReference>
<evidence type="ECO:0000313" key="2">
    <source>
        <dbReference type="Proteomes" id="UP000009168"/>
    </source>
</evidence>
<organism evidence="1 2">
    <name type="scientific">Tetrahymena thermophila (strain SB210)</name>
    <dbReference type="NCBI Taxonomy" id="312017"/>
    <lineage>
        <taxon>Eukaryota</taxon>
        <taxon>Sar</taxon>
        <taxon>Alveolata</taxon>
        <taxon>Ciliophora</taxon>
        <taxon>Intramacronucleata</taxon>
        <taxon>Oligohymenophorea</taxon>
        <taxon>Hymenostomatida</taxon>
        <taxon>Tetrahymenina</taxon>
        <taxon>Tetrahymenidae</taxon>
        <taxon>Tetrahymena</taxon>
    </lineage>
</organism>
<name>I7M1K3_TETTS</name>
<keyword evidence="2" id="KW-1185">Reference proteome</keyword>
<dbReference type="SUPFAM" id="SSF50978">
    <property type="entry name" value="WD40 repeat-like"/>
    <property type="match status" value="1"/>
</dbReference>